<proteinExistence type="predicted"/>
<dbReference type="STRING" id="502025.Hoch_4896"/>
<evidence type="ECO:0000313" key="2">
    <source>
        <dbReference type="EMBL" id="ACY17385.1"/>
    </source>
</evidence>
<dbReference type="AlphaFoldDB" id="D0LU21"/>
<accession>D0LU21</accession>
<sequence length="313" mass="33580">MCALASLASLGLASRTHAQTISNSETRAVFIEPERQLHLKAPETLYAHHVAGSPHVAVVRGERTIDVYAHAAFQPPMVAVLLVTGDTHEWTVILKAAAGPELVLDEIALVVEQTVPVEAPERPKPAPPSRERILPAGTLSFGIHAMAGHAVTALKLPDVDQFSSQLSLALGLRVSAAPVDAPWRIELGINARRLIAPLWYFPLEGGRRQDVNVAWHQAILQARTRIPGTRFISAFIGLGAQMRTLEVLEASASEWTQPPTEWGLLGTIGIGISQRIGAVDLDYDLAIQSGYPDGYLALGFMLSVGIDGLTRGG</sequence>
<organism evidence="2 3">
    <name type="scientific">Haliangium ochraceum (strain DSM 14365 / JCM 11303 / SMP-2)</name>
    <dbReference type="NCBI Taxonomy" id="502025"/>
    <lineage>
        <taxon>Bacteria</taxon>
        <taxon>Pseudomonadati</taxon>
        <taxon>Myxococcota</taxon>
        <taxon>Polyangia</taxon>
        <taxon>Haliangiales</taxon>
        <taxon>Kofleriaceae</taxon>
        <taxon>Haliangium</taxon>
    </lineage>
</organism>
<evidence type="ECO:0000256" key="1">
    <source>
        <dbReference type="SAM" id="SignalP"/>
    </source>
</evidence>
<keyword evidence="1" id="KW-0732">Signal</keyword>
<dbReference type="EMBL" id="CP001804">
    <property type="protein sequence ID" value="ACY17385.1"/>
    <property type="molecule type" value="Genomic_DNA"/>
</dbReference>
<keyword evidence="3" id="KW-1185">Reference proteome</keyword>
<name>D0LU21_HALO1</name>
<gene>
    <name evidence="2" type="ordered locus">Hoch_4896</name>
</gene>
<dbReference type="HOGENOM" id="CLU_844036_0_0_7"/>
<feature type="signal peptide" evidence="1">
    <location>
        <begin position="1"/>
        <end position="18"/>
    </location>
</feature>
<dbReference type="KEGG" id="hoh:Hoch_4896"/>
<feature type="chain" id="PRO_5003010479" evidence="1">
    <location>
        <begin position="19"/>
        <end position="313"/>
    </location>
</feature>
<dbReference type="Proteomes" id="UP000001880">
    <property type="component" value="Chromosome"/>
</dbReference>
<evidence type="ECO:0000313" key="3">
    <source>
        <dbReference type="Proteomes" id="UP000001880"/>
    </source>
</evidence>
<protein>
    <submittedName>
        <fullName evidence="2">Uncharacterized protein</fullName>
    </submittedName>
</protein>
<reference evidence="2 3" key="1">
    <citation type="journal article" date="2010" name="Stand. Genomic Sci.">
        <title>Complete genome sequence of Haliangium ochraceum type strain (SMP-2).</title>
        <authorList>
            <consortium name="US DOE Joint Genome Institute (JGI-PGF)"/>
            <person name="Ivanova N."/>
            <person name="Daum C."/>
            <person name="Lang E."/>
            <person name="Abt B."/>
            <person name="Kopitz M."/>
            <person name="Saunders E."/>
            <person name="Lapidus A."/>
            <person name="Lucas S."/>
            <person name="Glavina Del Rio T."/>
            <person name="Nolan M."/>
            <person name="Tice H."/>
            <person name="Copeland A."/>
            <person name="Cheng J.F."/>
            <person name="Chen F."/>
            <person name="Bruce D."/>
            <person name="Goodwin L."/>
            <person name="Pitluck S."/>
            <person name="Mavromatis K."/>
            <person name="Pati A."/>
            <person name="Mikhailova N."/>
            <person name="Chen A."/>
            <person name="Palaniappan K."/>
            <person name="Land M."/>
            <person name="Hauser L."/>
            <person name="Chang Y.J."/>
            <person name="Jeffries C.D."/>
            <person name="Detter J.C."/>
            <person name="Brettin T."/>
            <person name="Rohde M."/>
            <person name="Goker M."/>
            <person name="Bristow J."/>
            <person name="Markowitz V."/>
            <person name="Eisen J.A."/>
            <person name="Hugenholtz P."/>
            <person name="Kyrpides N.C."/>
            <person name="Klenk H.P."/>
        </authorList>
    </citation>
    <scope>NUCLEOTIDE SEQUENCE [LARGE SCALE GENOMIC DNA]</scope>
    <source>
        <strain evidence="3">DSM 14365 / CIP 107738 / JCM 11303 / AJ 13395 / SMP-2</strain>
    </source>
</reference>